<evidence type="ECO:0000313" key="1">
    <source>
        <dbReference type="EMBL" id="KAG9190605.1"/>
    </source>
</evidence>
<dbReference type="Proteomes" id="UP001199106">
    <property type="component" value="Unassembled WGS sequence"/>
</dbReference>
<keyword evidence="2" id="KW-1185">Reference proteome</keyword>
<name>A0AAD4I6B6_9PLEO</name>
<evidence type="ECO:0000313" key="2">
    <source>
        <dbReference type="Proteomes" id="UP001199106"/>
    </source>
</evidence>
<dbReference type="AlphaFoldDB" id="A0AAD4I6B6"/>
<accession>A0AAD4I6B6</accession>
<comment type="caution">
    <text evidence="1">The sequence shown here is derived from an EMBL/GenBank/DDBJ whole genome shotgun (WGS) entry which is preliminary data.</text>
</comment>
<gene>
    <name evidence="1" type="ORF">G6011_08693</name>
</gene>
<protein>
    <submittedName>
        <fullName evidence="1">Uncharacterized protein</fullName>
    </submittedName>
</protein>
<reference evidence="1" key="1">
    <citation type="submission" date="2021-07" db="EMBL/GenBank/DDBJ databases">
        <title>Genome Resource of American Ginseng Black Spot Pathogen Alternaria panax.</title>
        <authorList>
            <person name="Qiu C."/>
            <person name="Wang W."/>
            <person name="Liu Z."/>
        </authorList>
    </citation>
    <scope>NUCLEOTIDE SEQUENCE</scope>
    <source>
        <strain evidence="1">BNCC115425</strain>
    </source>
</reference>
<sequence length="156" mass="17987">MSHTSMIYKAMICQRGFYEISDGVQNEWEQWTKKVKLLKEFETSITSNKTGTNGYNSSLETSATEALEQHLRPMPVELQPWAWKNWVQWHALAVLLAELMLPALCATRSRFGVWVAVEAHHGAHAKDTEVATDFDYHCEQQYLNRDRDDVYCTDCG</sequence>
<dbReference type="EMBL" id="JAANER010000004">
    <property type="protein sequence ID" value="KAG9190605.1"/>
    <property type="molecule type" value="Genomic_DNA"/>
</dbReference>
<organism evidence="1 2">
    <name type="scientific">Alternaria panax</name>
    <dbReference type="NCBI Taxonomy" id="48097"/>
    <lineage>
        <taxon>Eukaryota</taxon>
        <taxon>Fungi</taxon>
        <taxon>Dikarya</taxon>
        <taxon>Ascomycota</taxon>
        <taxon>Pezizomycotina</taxon>
        <taxon>Dothideomycetes</taxon>
        <taxon>Pleosporomycetidae</taxon>
        <taxon>Pleosporales</taxon>
        <taxon>Pleosporineae</taxon>
        <taxon>Pleosporaceae</taxon>
        <taxon>Alternaria</taxon>
        <taxon>Alternaria sect. Panax</taxon>
    </lineage>
</organism>
<proteinExistence type="predicted"/>